<dbReference type="GO" id="GO:0005576">
    <property type="term" value="C:extracellular region"/>
    <property type="evidence" value="ECO:0007669"/>
    <property type="project" value="UniProtKB-SubCell"/>
</dbReference>
<reference evidence="5 6" key="1">
    <citation type="submission" date="2018-04" db="EMBL/GenBank/DDBJ databases">
        <title>The genome of golden apple snail Pomacea canaliculata provides insight into stress tolerance and invasive adaptation.</title>
        <authorList>
            <person name="Liu C."/>
            <person name="Liu B."/>
            <person name="Ren Y."/>
            <person name="Zhang Y."/>
            <person name="Wang H."/>
            <person name="Li S."/>
            <person name="Jiang F."/>
            <person name="Yin L."/>
            <person name="Zhang G."/>
            <person name="Qian W."/>
            <person name="Fan W."/>
        </authorList>
    </citation>
    <scope>NUCLEOTIDE SEQUENCE [LARGE SCALE GENOMIC DNA]</scope>
    <source>
        <strain evidence="5">SZHN2017</strain>
        <tissue evidence="5">Muscle</tissue>
    </source>
</reference>
<comment type="similarity">
    <text evidence="2">Belongs to the IL-17 family.</text>
</comment>
<evidence type="ECO:0000256" key="2">
    <source>
        <dbReference type="ARBA" id="ARBA00007236"/>
    </source>
</evidence>
<keyword evidence="3" id="KW-0964">Secreted</keyword>
<name>A0A2T7PCX2_POMCA</name>
<sequence>MLTKVVGTNVCVRSALRLAVAVVAVCLALMPLPSASLPLNDIIGEASAQARREHQLVKRAATLCERPSNLEQMFQALNSQINLTQFLRPAVNNIVLTQPNLSPSSSYEMISDPSVSKTCPSSIVKVASAPLSDRSSCPFYFDILRLPEGFYPSTLYFAKCKCQECVGTPSMSCEPVKTRITVLRPSGCKEGLQLMQEDTLEIPTSCTCAYKGAVVGTTAANIPPSVE</sequence>
<dbReference type="EMBL" id="PZQS01000004">
    <property type="protein sequence ID" value="PVD31257.1"/>
    <property type="molecule type" value="Genomic_DNA"/>
</dbReference>
<evidence type="ECO:0000313" key="6">
    <source>
        <dbReference type="Proteomes" id="UP000245119"/>
    </source>
</evidence>
<organism evidence="5 6">
    <name type="scientific">Pomacea canaliculata</name>
    <name type="common">Golden apple snail</name>
    <dbReference type="NCBI Taxonomy" id="400727"/>
    <lineage>
        <taxon>Eukaryota</taxon>
        <taxon>Metazoa</taxon>
        <taxon>Spiralia</taxon>
        <taxon>Lophotrochozoa</taxon>
        <taxon>Mollusca</taxon>
        <taxon>Gastropoda</taxon>
        <taxon>Caenogastropoda</taxon>
        <taxon>Architaenioglossa</taxon>
        <taxon>Ampullarioidea</taxon>
        <taxon>Ampullariidae</taxon>
        <taxon>Pomacea</taxon>
    </lineage>
</organism>
<dbReference type="AlphaFoldDB" id="A0A2T7PCX2"/>
<dbReference type="OrthoDB" id="6147017at2759"/>
<dbReference type="OMA" id="YILEARC"/>
<comment type="caution">
    <text evidence="5">The sequence shown here is derived from an EMBL/GenBank/DDBJ whole genome shotgun (WGS) entry which is preliminary data.</text>
</comment>
<accession>A0A2T7PCX2</accession>
<evidence type="ECO:0000256" key="3">
    <source>
        <dbReference type="ARBA" id="ARBA00022525"/>
    </source>
</evidence>
<evidence type="ECO:0000313" key="5">
    <source>
        <dbReference type="EMBL" id="PVD31257.1"/>
    </source>
</evidence>
<dbReference type="InterPro" id="IPR010345">
    <property type="entry name" value="IL-17_fam"/>
</dbReference>
<protein>
    <submittedName>
        <fullName evidence="5">Uncharacterized protein</fullName>
    </submittedName>
</protein>
<gene>
    <name evidence="5" type="ORF">C0Q70_06669</name>
</gene>
<dbReference type="InterPro" id="IPR029034">
    <property type="entry name" value="Cystine-knot_cytokine"/>
</dbReference>
<dbReference type="GO" id="GO:0005125">
    <property type="term" value="F:cytokine activity"/>
    <property type="evidence" value="ECO:0007669"/>
    <property type="project" value="InterPro"/>
</dbReference>
<keyword evidence="6" id="KW-1185">Reference proteome</keyword>
<evidence type="ECO:0000256" key="4">
    <source>
        <dbReference type="ARBA" id="ARBA00022729"/>
    </source>
</evidence>
<evidence type="ECO:0000256" key="1">
    <source>
        <dbReference type="ARBA" id="ARBA00004613"/>
    </source>
</evidence>
<dbReference type="Pfam" id="PF06083">
    <property type="entry name" value="IL17"/>
    <property type="match status" value="1"/>
</dbReference>
<proteinExistence type="inferred from homology"/>
<dbReference type="SUPFAM" id="SSF57501">
    <property type="entry name" value="Cystine-knot cytokines"/>
    <property type="match status" value="1"/>
</dbReference>
<comment type="subcellular location">
    <subcellularLocation>
        <location evidence="1">Secreted</location>
    </subcellularLocation>
</comment>
<dbReference type="Gene3D" id="2.10.90.10">
    <property type="entry name" value="Cystine-knot cytokines"/>
    <property type="match status" value="1"/>
</dbReference>
<dbReference type="Proteomes" id="UP000245119">
    <property type="component" value="Linkage Group LG4"/>
</dbReference>
<keyword evidence="4" id="KW-0732">Signal</keyword>